<dbReference type="EMBL" id="SOBG01000004">
    <property type="protein sequence ID" value="TDT70532.1"/>
    <property type="molecule type" value="Genomic_DNA"/>
</dbReference>
<dbReference type="PANTHER" id="PTHR43686">
    <property type="entry name" value="SULFURTRANSFERASE-RELATED"/>
    <property type="match status" value="1"/>
</dbReference>
<evidence type="ECO:0000259" key="1">
    <source>
        <dbReference type="Pfam" id="PF01171"/>
    </source>
</evidence>
<dbReference type="RefSeq" id="WP_243832398.1">
    <property type="nucleotide sequence ID" value="NZ_SOBG01000004.1"/>
</dbReference>
<gene>
    <name evidence="2" type="ORF">EV215_1078</name>
</gene>
<dbReference type="PANTHER" id="PTHR43686:SF1">
    <property type="entry name" value="AMINOTRAN_5 DOMAIN-CONTAINING PROTEIN"/>
    <property type="match status" value="1"/>
</dbReference>
<dbReference type="SUPFAM" id="SSF52402">
    <property type="entry name" value="Adenine nucleotide alpha hydrolases-like"/>
    <property type="match status" value="1"/>
</dbReference>
<reference evidence="2 3" key="1">
    <citation type="submission" date="2019-03" db="EMBL/GenBank/DDBJ databases">
        <title>Genomic Encyclopedia of Type Strains, Phase IV (KMG-IV): sequencing the most valuable type-strain genomes for metagenomic binning, comparative biology and taxonomic classification.</title>
        <authorList>
            <person name="Goeker M."/>
        </authorList>
    </citation>
    <scope>NUCLEOTIDE SEQUENCE [LARGE SCALE GENOMIC DNA]</scope>
    <source>
        <strain evidence="2 3">DSM 100055</strain>
    </source>
</reference>
<evidence type="ECO:0000313" key="2">
    <source>
        <dbReference type="EMBL" id="TDT70532.1"/>
    </source>
</evidence>
<dbReference type="InterPro" id="IPR011063">
    <property type="entry name" value="TilS/TtcA_N"/>
</dbReference>
<dbReference type="Proteomes" id="UP000294678">
    <property type="component" value="Unassembled WGS sequence"/>
</dbReference>
<sequence>MNIIYINDFYELNDKTVNEYNFKIDNNTLIIKNKNLFKLTFDLTKNSRIKILQNIRKTCNINIWFNKLTSREALEYIESNGFNKTLLNMSGKAMHKYNMIEDGDRIAIGVSGGKDSLTLINILYRVKQISNINFDIIPIHIHPNTDTSNTLHIKKYIESLRLKLKIIETDLEKFLFEEGNIKNPCFLCGRIRRGILYTYLKENNINKLALGHHKDDIIETYLMNIFYQGNTHSMRPSYFAKEYEIQVIRPLAFVEESTTIKYSKKINLPILKSSCPYETSDNSRRLKIKNLIKELSIDNPDIRSSILNALKSDKKI</sequence>
<comment type="caution">
    <text evidence="2">The sequence shown here is derived from an EMBL/GenBank/DDBJ whole genome shotgun (WGS) entry which is preliminary data.</text>
</comment>
<proteinExistence type="predicted"/>
<dbReference type="CDD" id="cd24138">
    <property type="entry name" value="TtcA-like"/>
    <property type="match status" value="1"/>
</dbReference>
<keyword evidence="3" id="KW-1185">Reference proteome</keyword>
<dbReference type="Pfam" id="PF01171">
    <property type="entry name" value="ATP_bind_3"/>
    <property type="match status" value="1"/>
</dbReference>
<organism evidence="2 3">
    <name type="scientific">Hypnocyclicus thermotrophus</name>
    <dbReference type="NCBI Taxonomy" id="1627895"/>
    <lineage>
        <taxon>Bacteria</taxon>
        <taxon>Fusobacteriati</taxon>
        <taxon>Fusobacteriota</taxon>
        <taxon>Fusobacteriia</taxon>
        <taxon>Fusobacteriales</taxon>
        <taxon>Fusobacteriaceae</taxon>
        <taxon>Hypnocyclicus</taxon>
    </lineage>
</organism>
<name>A0AA46DYM1_9FUSO</name>
<dbReference type="InterPro" id="IPR014729">
    <property type="entry name" value="Rossmann-like_a/b/a_fold"/>
</dbReference>
<dbReference type="AlphaFoldDB" id="A0AA46DYM1"/>
<feature type="domain" description="tRNA(Ile)-lysidine/2-thiocytidine synthase N-terminal" evidence="1">
    <location>
        <begin position="106"/>
        <end position="269"/>
    </location>
</feature>
<accession>A0AA46DYM1</accession>
<protein>
    <submittedName>
        <fullName evidence="2">tRNA(Ile)-lysidine synthase TilS/MesJ</fullName>
    </submittedName>
</protein>
<evidence type="ECO:0000313" key="3">
    <source>
        <dbReference type="Proteomes" id="UP000294678"/>
    </source>
</evidence>
<dbReference type="Gene3D" id="3.40.50.620">
    <property type="entry name" value="HUPs"/>
    <property type="match status" value="1"/>
</dbReference>